<dbReference type="PANTHER" id="PTHR33840">
    <property type="match status" value="1"/>
</dbReference>
<accession>A0AAV9U980</accession>
<dbReference type="Proteomes" id="UP001375240">
    <property type="component" value="Unassembled WGS sequence"/>
</dbReference>
<proteinExistence type="predicted"/>
<feature type="region of interest" description="Disordered" evidence="1">
    <location>
        <begin position="1"/>
        <end position="34"/>
    </location>
</feature>
<dbReference type="SUPFAM" id="SSF53474">
    <property type="entry name" value="alpha/beta-Hydrolases"/>
    <property type="match status" value="1"/>
</dbReference>
<dbReference type="InterPro" id="IPR029058">
    <property type="entry name" value="AB_hydrolase_fold"/>
</dbReference>
<feature type="domain" description="T6SS Phospholipase effector Tle1-like catalytic" evidence="2">
    <location>
        <begin position="41"/>
        <end position="324"/>
    </location>
</feature>
<dbReference type="InterPro" id="IPR018712">
    <property type="entry name" value="Tle1-like_cat"/>
</dbReference>
<sequence>MARYEQHGPRSSRTSGRVRRNSHPDPWDYDGPGRSVRQGNKRLIIACDGTWQDSNGDLQDGKLKPPTNVTRICRAIKSLSSSGIPQIVYYQAGPGTSSNPFDKFIGGAMGEGVAQNMRECFSFLSNNYAPGDEIFFIGFSRGAFTARSVASMVAGLGVLTKRGLEAFAVIMKDYQHRYDKGYRSPQPNCPFPNKSSAADPEYINQLYRLGMTIPDVTVKAIAVWDTVGALGIPKIGWLQKLGLQSRKMDEMMFYDTSLNPHVEYAFQVLALDERRSPFTPAVWELPKGSPTVLRQVWMPGEHSNVGGGCDDQNIANVSLAWMISNLDHLLDFDDTYIYSEIEKNNHYYRRRKSRPRAWGFGKIYDSLEGVYALGGSETRTPGEYTRSDPETGEKTNKLLRSTRETIHVSVRTRVAFKGYGIGDEGYYTPHALQGWKFRWDDVAERYKWVNKSTGVELYEMDLGTLERHLLELYPELYDYVYDDVGERYLDVPREKRRSIQEGATDDVRHITHVVKGLLK</sequence>
<evidence type="ECO:0000259" key="2">
    <source>
        <dbReference type="Pfam" id="PF09994"/>
    </source>
</evidence>
<keyword evidence="4" id="KW-1185">Reference proteome</keyword>
<dbReference type="EMBL" id="JAVHNQ010000010">
    <property type="protein sequence ID" value="KAK6338150.1"/>
    <property type="molecule type" value="Genomic_DNA"/>
</dbReference>
<organism evidence="3 4">
    <name type="scientific">Orbilia brochopaga</name>
    <dbReference type="NCBI Taxonomy" id="3140254"/>
    <lineage>
        <taxon>Eukaryota</taxon>
        <taxon>Fungi</taxon>
        <taxon>Dikarya</taxon>
        <taxon>Ascomycota</taxon>
        <taxon>Pezizomycotina</taxon>
        <taxon>Orbiliomycetes</taxon>
        <taxon>Orbiliales</taxon>
        <taxon>Orbiliaceae</taxon>
        <taxon>Orbilia</taxon>
    </lineage>
</organism>
<comment type="caution">
    <text evidence="3">The sequence shown here is derived from an EMBL/GenBank/DDBJ whole genome shotgun (WGS) entry which is preliminary data.</text>
</comment>
<dbReference type="AlphaFoldDB" id="A0AAV9U980"/>
<dbReference type="Pfam" id="PF09994">
    <property type="entry name" value="T6SS_Tle1-like_cat"/>
    <property type="match status" value="1"/>
</dbReference>
<name>A0AAV9U980_9PEZI</name>
<dbReference type="PANTHER" id="PTHR33840:SF1">
    <property type="entry name" value="TLE1 PHOSPHOLIPASE DOMAIN-CONTAINING PROTEIN"/>
    <property type="match status" value="1"/>
</dbReference>
<evidence type="ECO:0000313" key="4">
    <source>
        <dbReference type="Proteomes" id="UP001375240"/>
    </source>
</evidence>
<evidence type="ECO:0000256" key="1">
    <source>
        <dbReference type="SAM" id="MobiDB-lite"/>
    </source>
</evidence>
<reference evidence="3 4" key="1">
    <citation type="submission" date="2019-10" db="EMBL/GenBank/DDBJ databases">
        <authorList>
            <person name="Palmer J.M."/>
        </authorList>
    </citation>
    <scope>NUCLEOTIDE SEQUENCE [LARGE SCALE GENOMIC DNA]</scope>
    <source>
        <strain evidence="3 4">TWF696</strain>
    </source>
</reference>
<evidence type="ECO:0000313" key="3">
    <source>
        <dbReference type="EMBL" id="KAK6338150.1"/>
    </source>
</evidence>
<gene>
    <name evidence="3" type="ORF">TWF696_001621</name>
</gene>
<protein>
    <recommendedName>
        <fullName evidence="2">T6SS Phospholipase effector Tle1-like catalytic domain-containing protein</fullName>
    </recommendedName>
</protein>